<reference evidence="1" key="2">
    <citation type="journal article" date="2015" name="Fish Shellfish Immunol.">
        <title>Early steps in the European eel (Anguilla anguilla)-Vibrio vulnificus interaction in the gills: Role of the RtxA13 toxin.</title>
        <authorList>
            <person name="Callol A."/>
            <person name="Pajuelo D."/>
            <person name="Ebbesson L."/>
            <person name="Teles M."/>
            <person name="MacKenzie S."/>
            <person name="Amaro C."/>
        </authorList>
    </citation>
    <scope>NUCLEOTIDE SEQUENCE</scope>
</reference>
<protein>
    <submittedName>
        <fullName evidence="1">Uncharacterized protein</fullName>
    </submittedName>
</protein>
<dbReference type="EMBL" id="GBXM01056713">
    <property type="protein sequence ID" value="JAH51864.1"/>
    <property type="molecule type" value="Transcribed_RNA"/>
</dbReference>
<evidence type="ECO:0000313" key="1">
    <source>
        <dbReference type="EMBL" id="JAH51864.1"/>
    </source>
</evidence>
<proteinExistence type="predicted"/>
<dbReference type="AlphaFoldDB" id="A0A0E9TDW2"/>
<sequence>MEYTRINLCGYYKEGELNDFRFYFNIIFKSS</sequence>
<reference evidence="1" key="1">
    <citation type="submission" date="2014-11" db="EMBL/GenBank/DDBJ databases">
        <authorList>
            <person name="Amaro Gonzalez C."/>
        </authorList>
    </citation>
    <scope>NUCLEOTIDE SEQUENCE</scope>
</reference>
<name>A0A0E9TDW2_ANGAN</name>
<accession>A0A0E9TDW2</accession>
<organism evidence="1">
    <name type="scientific">Anguilla anguilla</name>
    <name type="common">European freshwater eel</name>
    <name type="synonym">Muraena anguilla</name>
    <dbReference type="NCBI Taxonomy" id="7936"/>
    <lineage>
        <taxon>Eukaryota</taxon>
        <taxon>Metazoa</taxon>
        <taxon>Chordata</taxon>
        <taxon>Craniata</taxon>
        <taxon>Vertebrata</taxon>
        <taxon>Euteleostomi</taxon>
        <taxon>Actinopterygii</taxon>
        <taxon>Neopterygii</taxon>
        <taxon>Teleostei</taxon>
        <taxon>Anguilliformes</taxon>
        <taxon>Anguillidae</taxon>
        <taxon>Anguilla</taxon>
    </lineage>
</organism>